<keyword evidence="3" id="KW-0732">Signal</keyword>
<reference evidence="5" key="1">
    <citation type="submission" date="2020-11" db="EMBL/GenBank/DDBJ databases">
        <title>Azospira restricta DSM 18626 genome sequence.</title>
        <authorList>
            <person name="Moe W.M."/>
        </authorList>
    </citation>
    <scope>NUCLEOTIDE SEQUENCE</scope>
    <source>
        <strain evidence="5">DSM 18626</strain>
    </source>
</reference>
<feature type="compositionally biased region" description="Low complexity" evidence="2">
    <location>
        <begin position="230"/>
        <end position="259"/>
    </location>
</feature>
<dbReference type="PRINTS" id="PR00811">
    <property type="entry name" value="BCTERIALGSPD"/>
</dbReference>
<evidence type="ECO:0000256" key="3">
    <source>
        <dbReference type="SAM" id="SignalP"/>
    </source>
</evidence>
<organism evidence="5 6">
    <name type="scientific">Azospira restricta</name>
    <dbReference type="NCBI Taxonomy" id="404405"/>
    <lineage>
        <taxon>Bacteria</taxon>
        <taxon>Pseudomonadati</taxon>
        <taxon>Pseudomonadota</taxon>
        <taxon>Betaproteobacteria</taxon>
        <taxon>Rhodocyclales</taxon>
        <taxon>Rhodocyclaceae</taxon>
        <taxon>Azospira</taxon>
    </lineage>
</organism>
<evidence type="ECO:0000313" key="5">
    <source>
        <dbReference type="EMBL" id="QRJ63695.1"/>
    </source>
</evidence>
<feature type="region of interest" description="Disordered" evidence="2">
    <location>
        <begin position="220"/>
        <end position="262"/>
    </location>
</feature>
<dbReference type="PROSITE" id="PS51257">
    <property type="entry name" value="PROKAR_LIPOPROTEIN"/>
    <property type="match status" value="1"/>
</dbReference>
<evidence type="ECO:0000256" key="2">
    <source>
        <dbReference type="SAM" id="MobiDB-lite"/>
    </source>
</evidence>
<accession>A0A974Y354</accession>
<name>A0A974Y354_9RHOO</name>
<evidence type="ECO:0000313" key="6">
    <source>
        <dbReference type="Proteomes" id="UP000663444"/>
    </source>
</evidence>
<dbReference type="InterPro" id="IPR050810">
    <property type="entry name" value="Bact_Secretion_Sys_Channel"/>
</dbReference>
<sequence length="609" mass="65493">MGQRTMPTRPLNACLLALLLAACASPTIREPSPAHLRAEAAPPVGQPLPQPVTRSLTPPRPKPAAPTETYSVVVNNVPVHDLLFALARDARINVDIHPGIGGNVTLNAIDQTLPQLLARIARHVDMRFEIDGPNLVVMPDTPFLRNYPVDYVNMSRDTAGSVTVNTQLVGVAAGGIGAPTIGAGSNNSTTKVDNKAQHRFWETLIQNVKDLLRETDKVLPEGSSETVVEQAGTQTTSGTGAPPATAGPRAGQAAPGLAGSPNPATLQAAGTTLVRRTTFREAAAVIAHPESGILAVRATSRQHEKIREFLDQVLASARRQVMIEATIVEVQLSNNYQQGIDWGRLPLSTGLGFALQSKTFDSTQGLFTAQYKNDRFSSAIRLLDDFGTTKVLSSPKISVVNNQSAVLKVVDNEVYFTIKADTTQNQTTTVTTYTTTLHQVPVGFVMNVTPQISDADTVLLNVRPSVSRIVGTVQDPNPALRKSAANNFADDIKSEIPIIRMREMESILRVQNGNIAVMGGLMEDQLQNRDQSVPGAGRIPLVGELFTQRDDAARKTELVVFLRPTIIRDPSVAGDFSGLREHLPKSDFFTRIPDPQTPGDKVDAPGSGR</sequence>
<dbReference type="PANTHER" id="PTHR30332">
    <property type="entry name" value="PROBABLE GENERAL SECRETION PATHWAY PROTEIN D"/>
    <property type="match status" value="1"/>
</dbReference>
<dbReference type="PANTHER" id="PTHR30332:SF17">
    <property type="entry name" value="TYPE IV PILIATION SYSTEM PROTEIN DR_0774-RELATED"/>
    <property type="match status" value="1"/>
</dbReference>
<dbReference type="KEGG" id="ares:IWH25_18475"/>
<feature type="domain" description="Type II/III secretion system secretin-like" evidence="4">
    <location>
        <begin position="383"/>
        <end position="568"/>
    </location>
</feature>
<dbReference type="InterPro" id="IPR004846">
    <property type="entry name" value="T2SS/T3SS_dom"/>
</dbReference>
<feature type="signal peptide" evidence="3">
    <location>
        <begin position="1"/>
        <end position="24"/>
    </location>
</feature>
<dbReference type="Gene3D" id="3.55.50.30">
    <property type="match status" value="1"/>
</dbReference>
<dbReference type="GO" id="GO:0009306">
    <property type="term" value="P:protein secretion"/>
    <property type="evidence" value="ECO:0007669"/>
    <property type="project" value="InterPro"/>
</dbReference>
<evidence type="ECO:0000259" key="4">
    <source>
        <dbReference type="Pfam" id="PF00263"/>
    </source>
</evidence>
<dbReference type="EMBL" id="CP064781">
    <property type="protein sequence ID" value="QRJ63695.1"/>
    <property type="molecule type" value="Genomic_DNA"/>
</dbReference>
<feature type="region of interest" description="Disordered" evidence="2">
    <location>
        <begin position="35"/>
        <end position="67"/>
    </location>
</feature>
<dbReference type="InterPro" id="IPR001775">
    <property type="entry name" value="GspD/PilQ"/>
</dbReference>
<keyword evidence="6" id="KW-1185">Reference proteome</keyword>
<dbReference type="Pfam" id="PF00263">
    <property type="entry name" value="Secretin"/>
    <property type="match status" value="1"/>
</dbReference>
<dbReference type="GO" id="GO:0015627">
    <property type="term" value="C:type II protein secretion system complex"/>
    <property type="evidence" value="ECO:0007669"/>
    <property type="project" value="TreeGrafter"/>
</dbReference>
<dbReference type="Proteomes" id="UP000663444">
    <property type="component" value="Chromosome"/>
</dbReference>
<comment type="similarity">
    <text evidence="1">Belongs to the bacterial secretin family.</text>
</comment>
<protein>
    <submittedName>
        <fullName evidence="5">Type II and III secretion system protein</fullName>
    </submittedName>
</protein>
<feature type="chain" id="PRO_5037124572" evidence="3">
    <location>
        <begin position="25"/>
        <end position="609"/>
    </location>
</feature>
<dbReference type="AlphaFoldDB" id="A0A974Y354"/>
<feature type="region of interest" description="Disordered" evidence="2">
    <location>
        <begin position="587"/>
        <end position="609"/>
    </location>
</feature>
<gene>
    <name evidence="5" type="ORF">IWH25_18475</name>
</gene>
<proteinExistence type="inferred from homology"/>
<evidence type="ECO:0000256" key="1">
    <source>
        <dbReference type="RuleBase" id="RU004003"/>
    </source>
</evidence>